<dbReference type="InterPro" id="IPR000792">
    <property type="entry name" value="Tscrpt_reg_LuxR_C"/>
</dbReference>
<organism evidence="5 6">
    <name type="scientific">Thalassovita litoralis</name>
    <dbReference type="NCBI Taxonomy" id="1010611"/>
    <lineage>
        <taxon>Bacteria</taxon>
        <taxon>Pseudomonadati</taxon>
        <taxon>Pseudomonadota</taxon>
        <taxon>Alphaproteobacteria</taxon>
        <taxon>Rhodobacterales</taxon>
        <taxon>Roseobacteraceae</taxon>
        <taxon>Thalassovita</taxon>
    </lineage>
</organism>
<accession>A0A521FQC1</accession>
<protein>
    <submittedName>
        <fullName evidence="5">PAS domain S-box-containing protein</fullName>
    </submittedName>
</protein>
<sequence>MKLSDLAFEHAPIGLCMLENRIISGCNQEFARIFGGQMADFQNVPFAHFYASMEDYEKIGARALTQIRKTGRYGDERVMRRRSGELFWCRVRGQSLTPEDPFRRGIWSLSDLSEERPVVELTPREREVAILTCRGMTSKEIGKELELSFRTVELHRARLLEKFGARKLAELVAKLSGMPL</sequence>
<dbReference type="RefSeq" id="WP_142494886.1">
    <property type="nucleotide sequence ID" value="NZ_FXTO01000043.1"/>
</dbReference>
<evidence type="ECO:0000256" key="1">
    <source>
        <dbReference type="ARBA" id="ARBA00023015"/>
    </source>
</evidence>
<dbReference type="EMBL" id="FXTO01000043">
    <property type="protein sequence ID" value="SMO98382.1"/>
    <property type="molecule type" value="Genomic_DNA"/>
</dbReference>
<dbReference type="InterPro" id="IPR016032">
    <property type="entry name" value="Sig_transdc_resp-reg_C-effctor"/>
</dbReference>
<dbReference type="SUPFAM" id="SSF55785">
    <property type="entry name" value="PYP-like sensor domain (PAS domain)"/>
    <property type="match status" value="1"/>
</dbReference>
<dbReference type="InterPro" id="IPR035965">
    <property type="entry name" value="PAS-like_dom_sf"/>
</dbReference>
<dbReference type="SMART" id="SM00421">
    <property type="entry name" value="HTH_LUXR"/>
    <property type="match status" value="1"/>
</dbReference>
<dbReference type="Pfam" id="PF00196">
    <property type="entry name" value="GerE"/>
    <property type="match status" value="1"/>
</dbReference>
<evidence type="ECO:0000313" key="5">
    <source>
        <dbReference type="EMBL" id="SMO98382.1"/>
    </source>
</evidence>
<keyword evidence="3" id="KW-0804">Transcription</keyword>
<dbReference type="AlphaFoldDB" id="A0A521FQC1"/>
<dbReference type="GO" id="GO:0003677">
    <property type="term" value="F:DNA binding"/>
    <property type="evidence" value="ECO:0007669"/>
    <property type="project" value="UniProtKB-KW"/>
</dbReference>
<dbReference type="Gene3D" id="1.10.10.10">
    <property type="entry name" value="Winged helix-like DNA-binding domain superfamily/Winged helix DNA-binding domain"/>
    <property type="match status" value="1"/>
</dbReference>
<name>A0A521FQC1_9RHOB</name>
<dbReference type="Proteomes" id="UP000316030">
    <property type="component" value="Unassembled WGS sequence"/>
</dbReference>
<keyword evidence="2" id="KW-0238">DNA-binding</keyword>
<dbReference type="InterPro" id="IPR000014">
    <property type="entry name" value="PAS"/>
</dbReference>
<evidence type="ECO:0000256" key="3">
    <source>
        <dbReference type="ARBA" id="ARBA00023163"/>
    </source>
</evidence>
<dbReference type="SUPFAM" id="SSF46894">
    <property type="entry name" value="C-terminal effector domain of the bipartite response regulators"/>
    <property type="match status" value="1"/>
</dbReference>
<dbReference type="PROSITE" id="PS50043">
    <property type="entry name" value="HTH_LUXR_2"/>
    <property type="match status" value="1"/>
</dbReference>
<feature type="domain" description="HTH luxR-type" evidence="4">
    <location>
        <begin position="114"/>
        <end position="179"/>
    </location>
</feature>
<dbReference type="PROSITE" id="PS00622">
    <property type="entry name" value="HTH_LUXR_1"/>
    <property type="match status" value="1"/>
</dbReference>
<evidence type="ECO:0000313" key="6">
    <source>
        <dbReference type="Proteomes" id="UP000316030"/>
    </source>
</evidence>
<dbReference type="Pfam" id="PF13426">
    <property type="entry name" value="PAS_9"/>
    <property type="match status" value="1"/>
</dbReference>
<dbReference type="PRINTS" id="PR00038">
    <property type="entry name" value="HTHLUXR"/>
</dbReference>
<dbReference type="OrthoDB" id="9782655at2"/>
<dbReference type="CDD" id="cd06170">
    <property type="entry name" value="LuxR_C_like"/>
    <property type="match status" value="1"/>
</dbReference>
<keyword evidence="6" id="KW-1185">Reference proteome</keyword>
<reference evidence="5 6" key="1">
    <citation type="submission" date="2017-05" db="EMBL/GenBank/DDBJ databases">
        <authorList>
            <person name="Varghese N."/>
            <person name="Submissions S."/>
        </authorList>
    </citation>
    <scope>NUCLEOTIDE SEQUENCE [LARGE SCALE GENOMIC DNA]</scope>
    <source>
        <strain evidence="5 6">DSM 29506</strain>
    </source>
</reference>
<dbReference type="GO" id="GO:0006355">
    <property type="term" value="P:regulation of DNA-templated transcription"/>
    <property type="evidence" value="ECO:0007669"/>
    <property type="project" value="InterPro"/>
</dbReference>
<dbReference type="PANTHER" id="PTHR44688">
    <property type="entry name" value="DNA-BINDING TRANSCRIPTIONAL ACTIVATOR DEVR_DOSR"/>
    <property type="match status" value="1"/>
</dbReference>
<gene>
    <name evidence="5" type="ORF">SAMN06265173_14324</name>
</gene>
<dbReference type="InterPro" id="IPR036388">
    <property type="entry name" value="WH-like_DNA-bd_sf"/>
</dbReference>
<evidence type="ECO:0000259" key="4">
    <source>
        <dbReference type="PROSITE" id="PS50043"/>
    </source>
</evidence>
<dbReference type="NCBIfam" id="TIGR00229">
    <property type="entry name" value="sensory_box"/>
    <property type="match status" value="1"/>
</dbReference>
<dbReference type="Gene3D" id="3.30.450.20">
    <property type="entry name" value="PAS domain"/>
    <property type="match status" value="1"/>
</dbReference>
<dbReference type="PANTHER" id="PTHR44688:SF16">
    <property type="entry name" value="DNA-BINDING TRANSCRIPTIONAL ACTIVATOR DEVR_DOSR"/>
    <property type="match status" value="1"/>
</dbReference>
<proteinExistence type="predicted"/>
<evidence type="ECO:0000256" key="2">
    <source>
        <dbReference type="ARBA" id="ARBA00023125"/>
    </source>
</evidence>
<keyword evidence="1" id="KW-0805">Transcription regulation</keyword>